<evidence type="ECO:0000256" key="6">
    <source>
        <dbReference type="ARBA" id="ARBA00022837"/>
    </source>
</evidence>
<proteinExistence type="inferred from homology"/>
<evidence type="ECO:0000313" key="10">
    <source>
        <dbReference type="Proteomes" id="UP000270261"/>
    </source>
</evidence>
<sequence>MIFQARFPSPPHPPSPVRQPQPALPRALSLRQPRPEPLRAPSLRQPRPEPLRTSSLRRLRCWLAALPRTIHDVGLPLLLVGLLQGLAAAPAQAAQQLAPVAPRLPCSLNSFGDISLAEAPAQVTAVSTETVRGKPMCLIAGVISPQIRFIVRLPQQGWTQRYLQTGCGGLCGRLAIGSPQRDCSFEKDGSLAMASTDMGHVSGAGGIWAAADMQLRVDFGYRAVHVTSLIAKELIRRYYGQAPKFSYFSGCSDGGREALMAAQRYPEDFDGIAAGAPSLIFTVQNSMYHGWNARVVRPDSDRPTITEDDLPILHRRAVQQCDAADGTRDGLISDPTCTVDPHQWICPEPPDAAHASGASQAPGATGTTGPTNPSGPTAVTGSNTPTNPAAPTSPNTPTTPANPAASGGHANAFTQQGERNCISARTADAVAEIYRGAHDGEHRLVPGSALPGSELAWLRVIVPRNAVLQRQTHQRSADDISTPLHPAPGPETPLHPARDLPRDASHPRQEGPALSRTPPAHAMVPLRSPAAGAGRSPGSDGEAAASAGTAIDQVVLPPSARTVSLKSSSDIIPALAYPGRFDPHWKLASFRFTRENLQKLAPMHALLDASNPDLSAFRKAGGKLLMWHGLSDPNITPMNAIGYWQAVRDTLHPEPLDGQDGPSNTDPRLDDLIRLFLIPGMYHCDRGEGLGSLDVTTPLMDWVEDGKAPETLDAAATEADADAGRIRPIHRFPYLTVLRPGGDPKHSRDWQRGRAIGIDPQLYRHWAGADFFQPGFQRFCGFSGLQFSCRP</sequence>
<dbReference type="PANTHER" id="PTHR33938">
    <property type="entry name" value="FERULOYL ESTERASE B-RELATED"/>
    <property type="match status" value="1"/>
</dbReference>
<feature type="region of interest" description="Disordered" evidence="8">
    <location>
        <begin position="342"/>
        <end position="411"/>
    </location>
</feature>
<dbReference type="GO" id="GO:0052689">
    <property type="term" value="F:carboxylic ester hydrolase activity"/>
    <property type="evidence" value="ECO:0007669"/>
    <property type="project" value="UniProtKB-KW"/>
</dbReference>
<keyword evidence="2" id="KW-0719">Serine esterase</keyword>
<dbReference type="Gene3D" id="3.40.50.1820">
    <property type="entry name" value="alpha/beta hydrolase"/>
    <property type="match status" value="1"/>
</dbReference>
<dbReference type="EMBL" id="RRUE01000001">
    <property type="protein sequence ID" value="RRN45357.1"/>
    <property type="molecule type" value="Genomic_DNA"/>
</dbReference>
<keyword evidence="7" id="KW-1015">Disulfide bond</keyword>
<dbReference type="SUPFAM" id="SSF53474">
    <property type="entry name" value="alpha/beta-Hydrolases"/>
    <property type="match status" value="1"/>
</dbReference>
<dbReference type="AlphaFoldDB" id="A0A3R8LPG7"/>
<dbReference type="OrthoDB" id="7062032at2"/>
<organism evidence="9 10">
    <name type="scientific">Lautropia dentalis</name>
    <dbReference type="NCBI Taxonomy" id="2490857"/>
    <lineage>
        <taxon>Bacteria</taxon>
        <taxon>Pseudomonadati</taxon>
        <taxon>Pseudomonadota</taxon>
        <taxon>Betaproteobacteria</taxon>
        <taxon>Burkholderiales</taxon>
        <taxon>Burkholderiaceae</taxon>
        <taxon>Lautropia</taxon>
    </lineage>
</organism>
<evidence type="ECO:0000256" key="2">
    <source>
        <dbReference type="ARBA" id="ARBA00022487"/>
    </source>
</evidence>
<reference evidence="9 10" key="1">
    <citation type="submission" date="2018-11" db="EMBL/GenBank/DDBJ databases">
        <title>Genome sequencing of Lautropia sp. KCOM 2505 (= ChDC F240).</title>
        <authorList>
            <person name="Kook J.-K."/>
            <person name="Park S.-N."/>
            <person name="Lim Y.K."/>
        </authorList>
    </citation>
    <scope>NUCLEOTIDE SEQUENCE [LARGE SCALE GENOMIC DNA]</scope>
    <source>
        <strain evidence="9 10">KCOM 2505</strain>
    </source>
</reference>
<evidence type="ECO:0000313" key="9">
    <source>
        <dbReference type="EMBL" id="RRN45357.1"/>
    </source>
</evidence>
<feature type="region of interest" description="Disordered" evidence="8">
    <location>
        <begin position="469"/>
        <end position="546"/>
    </location>
</feature>
<dbReference type="RefSeq" id="WP_125094786.1">
    <property type="nucleotide sequence ID" value="NZ_RRUE01000001.1"/>
</dbReference>
<protein>
    <submittedName>
        <fullName evidence="9">Tannase/feruloyl esterase family alpha/beta hydrolase</fullName>
    </submittedName>
</protein>
<gene>
    <name evidence="9" type="ORF">EHV23_03810</name>
</gene>
<dbReference type="Proteomes" id="UP000270261">
    <property type="component" value="Unassembled WGS sequence"/>
</dbReference>
<feature type="compositionally biased region" description="Low complexity" evidence="8">
    <location>
        <begin position="355"/>
        <end position="408"/>
    </location>
</feature>
<keyword evidence="5 9" id="KW-0378">Hydrolase</keyword>
<evidence type="ECO:0000256" key="5">
    <source>
        <dbReference type="ARBA" id="ARBA00022801"/>
    </source>
</evidence>
<evidence type="ECO:0000256" key="7">
    <source>
        <dbReference type="ARBA" id="ARBA00023157"/>
    </source>
</evidence>
<keyword evidence="3" id="KW-0479">Metal-binding</keyword>
<evidence type="ECO:0000256" key="8">
    <source>
        <dbReference type="SAM" id="MobiDB-lite"/>
    </source>
</evidence>
<name>A0A3R8LPG7_9BURK</name>
<keyword evidence="4" id="KW-0732">Signal</keyword>
<feature type="region of interest" description="Disordered" evidence="8">
    <location>
        <begin position="1"/>
        <end position="51"/>
    </location>
</feature>
<dbReference type="PANTHER" id="PTHR33938:SF15">
    <property type="entry name" value="FERULOYL ESTERASE B-RELATED"/>
    <property type="match status" value="1"/>
</dbReference>
<feature type="compositionally biased region" description="Pro residues" evidence="8">
    <location>
        <begin position="8"/>
        <end position="23"/>
    </location>
</feature>
<keyword evidence="10" id="KW-1185">Reference proteome</keyword>
<keyword evidence="6" id="KW-0106">Calcium</keyword>
<accession>A0A3R8LPG7</accession>
<comment type="caution">
    <text evidence="9">The sequence shown here is derived from an EMBL/GenBank/DDBJ whole genome shotgun (WGS) entry which is preliminary data.</text>
</comment>
<evidence type="ECO:0000256" key="4">
    <source>
        <dbReference type="ARBA" id="ARBA00022729"/>
    </source>
</evidence>
<dbReference type="GO" id="GO:0046872">
    <property type="term" value="F:metal ion binding"/>
    <property type="evidence" value="ECO:0007669"/>
    <property type="project" value="UniProtKB-KW"/>
</dbReference>
<dbReference type="InterPro" id="IPR011118">
    <property type="entry name" value="Tannase/feruloyl_esterase"/>
</dbReference>
<evidence type="ECO:0000256" key="3">
    <source>
        <dbReference type="ARBA" id="ARBA00022723"/>
    </source>
</evidence>
<dbReference type="Pfam" id="PF07519">
    <property type="entry name" value="Tannase"/>
    <property type="match status" value="2"/>
</dbReference>
<comment type="similarity">
    <text evidence="1">Belongs to the tannase family.</text>
</comment>
<evidence type="ECO:0000256" key="1">
    <source>
        <dbReference type="ARBA" id="ARBA00006249"/>
    </source>
</evidence>
<feature type="compositionally biased region" description="Basic and acidic residues" evidence="8">
    <location>
        <begin position="496"/>
        <end position="509"/>
    </location>
</feature>
<dbReference type="InterPro" id="IPR029058">
    <property type="entry name" value="AB_hydrolase_fold"/>
</dbReference>